<feature type="domain" description="Reverse transcriptase zinc-binding" evidence="2">
    <location>
        <begin position="225"/>
        <end position="315"/>
    </location>
</feature>
<dbReference type="Pfam" id="PF13966">
    <property type="entry name" value="zf-RVT"/>
    <property type="match status" value="1"/>
</dbReference>
<protein>
    <recommendedName>
        <fullName evidence="5">Reverse transcriptase zinc-binding domain-containing protein</fullName>
    </recommendedName>
</protein>
<proteinExistence type="predicted"/>
<sequence length="393" mass="46299">MTQLRNIHLRNDRYQIRVRIQDHTNRSTVTIFGKEVETLVKHPASELEAMLRSASSYQMVKNILNELIGSSLIFEIRISEYIIKDHGTNGFTTTKVFHVDYKLEGEMMLTHIDQMQATMEIHTLNTIYPYPISEHPKIEPVVDHACVCFVIEVCVCVVFGGTWIVSEEELRCNLWGERCLRNAWDITRLGELFPNLISDCIKTLTIKPNVIDKIIWWKDKKGVLTVKSTYKLLAKEYEEGERSRMNKKSIRRIWKIKIDAATQLFTWKAYMGGLPTGAVLIQKKFKGDVSCVFCERHVEADYHLFFGYEWSRTLWYGSNISLRVDAKKEKDIRCWLDDFIRWERDKDLHASSTYGLCMMHEIWKARNKLKFERKRSSFQELYTIVNQTVRRFT</sequence>
<organism evidence="3 4">
    <name type="scientific">Coptis chinensis</name>
    <dbReference type="NCBI Taxonomy" id="261450"/>
    <lineage>
        <taxon>Eukaryota</taxon>
        <taxon>Viridiplantae</taxon>
        <taxon>Streptophyta</taxon>
        <taxon>Embryophyta</taxon>
        <taxon>Tracheophyta</taxon>
        <taxon>Spermatophyta</taxon>
        <taxon>Magnoliopsida</taxon>
        <taxon>Ranunculales</taxon>
        <taxon>Ranunculaceae</taxon>
        <taxon>Coptidoideae</taxon>
        <taxon>Coptis</taxon>
    </lineage>
</organism>
<dbReference type="Gene3D" id="2.40.50.140">
    <property type="entry name" value="Nucleic acid-binding proteins"/>
    <property type="match status" value="1"/>
</dbReference>
<gene>
    <name evidence="3" type="ORF">IFM89_032906</name>
</gene>
<evidence type="ECO:0000259" key="1">
    <source>
        <dbReference type="Pfam" id="PF08646"/>
    </source>
</evidence>
<dbReference type="InterPro" id="IPR012340">
    <property type="entry name" value="NA-bd_OB-fold"/>
</dbReference>
<accession>A0A835IRF1</accession>
<evidence type="ECO:0000313" key="3">
    <source>
        <dbReference type="EMBL" id="KAF9622726.1"/>
    </source>
</evidence>
<dbReference type="EMBL" id="JADFTS010000002">
    <property type="protein sequence ID" value="KAF9622726.1"/>
    <property type="molecule type" value="Genomic_DNA"/>
</dbReference>
<evidence type="ECO:0000313" key="4">
    <source>
        <dbReference type="Proteomes" id="UP000631114"/>
    </source>
</evidence>
<name>A0A835IRF1_9MAGN</name>
<dbReference type="SUPFAM" id="SSF50249">
    <property type="entry name" value="Nucleic acid-binding proteins"/>
    <property type="match status" value="1"/>
</dbReference>
<keyword evidence="4" id="KW-1185">Reference proteome</keyword>
<dbReference type="InterPro" id="IPR013955">
    <property type="entry name" value="Rep_factor-A_C"/>
</dbReference>
<dbReference type="AlphaFoldDB" id="A0A835IRF1"/>
<evidence type="ECO:0000259" key="2">
    <source>
        <dbReference type="Pfam" id="PF13966"/>
    </source>
</evidence>
<dbReference type="OrthoDB" id="1435871at2759"/>
<reference evidence="3 4" key="1">
    <citation type="submission" date="2020-10" db="EMBL/GenBank/DDBJ databases">
        <title>The Coptis chinensis genome and diversification of protoberbering-type alkaloids.</title>
        <authorList>
            <person name="Wang B."/>
            <person name="Shu S."/>
            <person name="Song C."/>
            <person name="Liu Y."/>
        </authorList>
    </citation>
    <scope>NUCLEOTIDE SEQUENCE [LARGE SCALE GENOMIC DNA]</scope>
    <source>
        <strain evidence="3">HL-2020</strain>
        <tissue evidence="3">Leaf</tissue>
    </source>
</reference>
<comment type="caution">
    <text evidence="3">The sequence shown here is derived from an EMBL/GenBank/DDBJ whole genome shotgun (WGS) entry which is preliminary data.</text>
</comment>
<dbReference type="InterPro" id="IPR026960">
    <property type="entry name" value="RVT-Znf"/>
</dbReference>
<dbReference type="Pfam" id="PF08646">
    <property type="entry name" value="Rep_fac-A_C"/>
    <property type="match status" value="1"/>
</dbReference>
<dbReference type="Proteomes" id="UP000631114">
    <property type="component" value="Unassembled WGS sequence"/>
</dbReference>
<evidence type="ECO:0008006" key="5">
    <source>
        <dbReference type="Google" id="ProtNLM"/>
    </source>
</evidence>
<feature type="domain" description="Replication factor A C-terminal" evidence="1">
    <location>
        <begin position="12"/>
        <end position="107"/>
    </location>
</feature>